<dbReference type="InterPro" id="IPR006694">
    <property type="entry name" value="Fatty_acid_hydroxylase"/>
</dbReference>
<evidence type="ECO:0000256" key="5">
    <source>
        <dbReference type="ARBA" id="ARBA00022824"/>
    </source>
</evidence>
<evidence type="ECO:0000313" key="11">
    <source>
        <dbReference type="EMBL" id="ONK66714.1"/>
    </source>
</evidence>
<evidence type="ECO:0000256" key="1">
    <source>
        <dbReference type="ARBA" id="ARBA00004477"/>
    </source>
</evidence>
<comment type="catalytic activity">
    <reaction evidence="9">
        <text>a long-chain fatty aldehyde + 2 NADPH + O2 + H(+) = a long-chain alkane + formate + 2 NADP(+) + H2O</text>
        <dbReference type="Rhea" id="RHEA:21440"/>
        <dbReference type="ChEBI" id="CHEBI:15377"/>
        <dbReference type="ChEBI" id="CHEBI:15378"/>
        <dbReference type="ChEBI" id="CHEBI:15379"/>
        <dbReference type="ChEBI" id="CHEBI:15740"/>
        <dbReference type="ChEBI" id="CHEBI:17176"/>
        <dbReference type="ChEBI" id="CHEBI:57783"/>
        <dbReference type="ChEBI" id="CHEBI:58349"/>
        <dbReference type="ChEBI" id="CHEBI:83563"/>
        <dbReference type="EC" id="4.1.99.5"/>
    </reaction>
</comment>
<dbReference type="GO" id="GO:0005789">
    <property type="term" value="C:endoplasmic reticulum membrane"/>
    <property type="evidence" value="ECO:0007669"/>
    <property type="project" value="UniProtKB-SubCell"/>
</dbReference>
<gene>
    <name evidence="11" type="ORF">A4U43_C06F11200</name>
</gene>
<evidence type="ECO:0000256" key="4">
    <source>
        <dbReference type="ARBA" id="ARBA00022692"/>
    </source>
</evidence>
<evidence type="ECO:0000313" key="12">
    <source>
        <dbReference type="Proteomes" id="UP000243459"/>
    </source>
</evidence>
<dbReference type="Proteomes" id="UP000243459">
    <property type="component" value="Chromosome 6"/>
</dbReference>
<evidence type="ECO:0000256" key="3">
    <source>
        <dbReference type="ARBA" id="ARBA00013146"/>
    </source>
</evidence>
<dbReference type="EMBL" id="CM007386">
    <property type="protein sequence ID" value="ONK66714.1"/>
    <property type="molecule type" value="Genomic_DNA"/>
</dbReference>
<dbReference type="AlphaFoldDB" id="A0A5P1ELQ5"/>
<sequence length="137" mass="15841">MDRAVYLHRFTEETDWYNEVVLTALLPGWAWNLSPGPLEPGLANEPLDGLLSASPHVMCLFLIPTHFVTHVALIFIETLWTTNIHDCIHGDIWPIMGAGYHTIHHTTYRHNYGHFTILMDWMFGTLRYPEEEANKAR</sequence>
<comment type="similarity">
    <text evidence="2">Belongs to the sterol desaturase family.</text>
</comment>
<protein>
    <recommendedName>
        <fullName evidence="3">aldehyde oxygenase (deformylating)</fullName>
        <ecNumber evidence="3">4.1.99.5</ecNumber>
    </recommendedName>
</protein>
<keyword evidence="12" id="KW-1185">Reference proteome</keyword>
<organism evidence="11 12">
    <name type="scientific">Asparagus officinalis</name>
    <name type="common">Garden asparagus</name>
    <dbReference type="NCBI Taxonomy" id="4686"/>
    <lineage>
        <taxon>Eukaryota</taxon>
        <taxon>Viridiplantae</taxon>
        <taxon>Streptophyta</taxon>
        <taxon>Embryophyta</taxon>
        <taxon>Tracheophyta</taxon>
        <taxon>Spermatophyta</taxon>
        <taxon>Magnoliopsida</taxon>
        <taxon>Liliopsida</taxon>
        <taxon>Asparagales</taxon>
        <taxon>Asparagaceae</taxon>
        <taxon>Asparagoideae</taxon>
        <taxon>Asparagus</taxon>
    </lineage>
</organism>
<evidence type="ECO:0000256" key="6">
    <source>
        <dbReference type="ARBA" id="ARBA00022989"/>
    </source>
</evidence>
<dbReference type="Pfam" id="PF04116">
    <property type="entry name" value="FA_hydroxylase"/>
    <property type="match status" value="1"/>
</dbReference>
<evidence type="ECO:0000256" key="7">
    <source>
        <dbReference type="ARBA" id="ARBA00023136"/>
    </source>
</evidence>
<dbReference type="InterPro" id="IPR050307">
    <property type="entry name" value="Sterol_Desaturase_Related"/>
</dbReference>
<comment type="subcellular location">
    <subcellularLocation>
        <location evidence="1">Endoplasmic reticulum membrane</location>
        <topology evidence="1">Multi-pass membrane protein</topology>
    </subcellularLocation>
</comment>
<name>A0A5P1ELQ5_ASPOF</name>
<proteinExistence type="inferred from homology"/>
<evidence type="ECO:0000256" key="2">
    <source>
        <dbReference type="ARBA" id="ARBA00009324"/>
    </source>
</evidence>
<keyword evidence="7" id="KW-0472">Membrane</keyword>
<dbReference type="GO" id="GO:0008610">
    <property type="term" value="P:lipid biosynthetic process"/>
    <property type="evidence" value="ECO:0007669"/>
    <property type="project" value="InterPro"/>
</dbReference>
<keyword evidence="5" id="KW-0256">Endoplasmic reticulum</keyword>
<keyword evidence="8" id="KW-0456">Lyase</keyword>
<evidence type="ECO:0000256" key="9">
    <source>
        <dbReference type="ARBA" id="ARBA00047909"/>
    </source>
</evidence>
<dbReference type="GO" id="GO:0071771">
    <property type="term" value="F:aldehyde oxygenase (deformylating) activity"/>
    <property type="evidence" value="ECO:0007669"/>
    <property type="project" value="UniProtKB-EC"/>
</dbReference>
<dbReference type="Gramene" id="ONK66714">
    <property type="protein sequence ID" value="ONK66714"/>
    <property type="gene ID" value="A4U43_C06F11200"/>
</dbReference>
<reference evidence="12" key="1">
    <citation type="journal article" date="2017" name="Nat. Commun.">
        <title>The asparagus genome sheds light on the origin and evolution of a young Y chromosome.</title>
        <authorList>
            <person name="Harkess A."/>
            <person name="Zhou J."/>
            <person name="Xu C."/>
            <person name="Bowers J.E."/>
            <person name="Van der Hulst R."/>
            <person name="Ayyampalayam S."/>
            <person name="Mercati F."/>
            <person name="Riccardi P."/>
            <person name="McKain M.R."/>
            <person name="Kakrana A."/>
            <person name="Tang H."/>
            <person name="Ray J."/>
            <person name="Groenendijk J."/>
            <person name="Arikit S."/>
            <person name="Mathioni S.M."/>
            <person name="Nakano M."/>
            <person name="Shan H."/>
            <person name="Telgmann-Rauber A."/>
            <person name="Kanno A."/>
            <person name="Yue Z."/>
            <person name="Chen H."/>
            <person name="Li W."/>
            <person name="Chen Y."/>
            <person name="Xu X."/>
            <person name="Zhang Y."/>
            <person name="Luo S."/>
            <person name="Chen H."/>
            <person name="Gao J."/>
            <person name="Mao Z."/>
            <person name="Pires J.C."/>
            <person name="Luo M."/>
            <person name="Kudrna D."/>
            <person name="Wing R.A."/>
            <person name="Meyers B.C."/>
            <person name="Yi K."/>
            <person name="Kong H."/>
            <person name="Lavrijsen P."/>
            <person name="Sunseri F."/>
            <person name="Falavigna A."/>
            <person name="Ye Y."/>
            <person name="Leebens-Mack J.H."/>
            <person name="Chen G."/>
        </authorList>
    </citation>
    <scope>NUCLEOTIDE SEQUENCE [LARGE SCALE GENOMIC DNA]</scope>
    <source>
        <strain evidence="12">cv. DH0086</strain>
    </source>
</reference>
<dbReference type="PANTHER" id="PTHR11863">
    <property type="entry name" value="STEROL DESATURASE"/>
    <property type="match status" value="1"/>
</dbReference>
<evidence type="ECO:0000256" key="8">
    <source>
        <dbReference type="ARBA" id="ARBA00023239"/>
    </source>
</evidence>
<feature type="domain" description="Fatty acid hydroxylase" evidence="10">
    <location>
        <begin position="42"/>
        <end position="125"/>
    </location>
</feature>
<evidence type="ECO:0000259" key="10">
    <source>
        <dbReference type="Pfam" id="PF04116"/>
    </source>
</evidence>
<accession>A0A5P1ELQ5</accession>
<keyword evidence="4" id="KW-0812">Transmembrane</keyword>
<dbReference type="GO" id="GO:0005506">
    <property type="term" value="F:iron ion binding"/>
    <property type="evidence" value="ECO:0007669"/>
    <property type="project" value="InterPro"/>
</dbReference>
<dbReference type="EC" id="4.1.99.5" evidence="3"/>
<keyword evidence="6" id="KW-1133">Transmembrane helix</keyword>
<dbReference type="GO" id="GO:0016491">
    <property type="term" value="F:oxidoreductase activity"/>
    <property type="evidence" value="ECO:0007669"/>
    <property type="project" value="InterPro"/>
</dbReference>